<gene>
    <name evidence="5" type="primary">iolG</name>
    <name evidence="5" type="ORF">CRD36_01240</name>
</gene>
<evidence type="ECO:0000256" key="2">
    <source>
        <dbReference type="ARBA" id="ARBA00023002"/>
    </source>
</evidence>
<dbReference type="Pfam" id="PF01408">
    <property type="entry name" value="GFO_IDH_MocA"/>
    <property type="match status" value="1"/>
</dbReference>
<dbReference type="EMBL" id="PDEM01000007">
    <property type="protein sequence ID" value="PHZ86688.1"/>
    <property type="molecule type" value="Genomic_DNA"/>
</dbReference>
<dbReference type="NCBIfam" id="TIGR04380">
    <property type="entry name" value="myo_inos_iolG"/>
    <property type="match status" value="1"/>
</dbReference>
<organism evidence="5 6">
    <name type="scientific">Paremcibacter congregatus</name>
    <dbReference type="NCBI Taxonomy" id="2043170"/>
    <lineage>
        <taxon>Bacteria</taxon>
        <taxon>Pseudomonadati</taxon>
        <taxon>Pseudomonadota</taxon>
        <taxon>Alphaproteobacteria</taxon>
        <taxon>Emcibacterales</taxon>
        <taxon>Emcibacteraceae</taxon>
        <taxon>Paremcibacter</taxon>
    </lineage>
</organism>
<dbReference type="PANTHER" id="PTHR42840">
    <property type="entry name" value="NAD(P)-BINDING ROSSMANN-FOLD SUPERFAMILY PROTEIN-RELATED"/>
    <property type="match status" value="1"/>
</dbReference>
<dbReference type="InParanoid" id="A0A2G4YWH2"/>
<evidence type="ECO:0000256" key="1">
    <source>
        <dbReference type="ARBA" id="ARBA00010928"/>
    </source>
</evidence>
<dbReference type="InterPro" id="IPR030827">
    <property type="entry name" value="Myo_inos_IolG"/>
</dbReference>
<dbReference type="InterPro" id="IPR000683">
    <property type="entry name" value="Gfo/Idh/MocA-like_OxRdtase_N"/>
</dbReference>
<comment type="similarity">
    <text evidence="1">Belongs to the Gfo/Idh/MocA family.</text>
</comment>
<evidence type="ECO:0000313" key="6">
    <source>
        <dbReference type="Proteomes" id="UP000229730"/>
    </source>
</evidence>
<dbReference type="SUPFAM" id="SSF51735">
    <property type="entry name" value="NAD(P)-binding Rossmann-fold domains"/>
    <property type="match status" value="1"/>
</dbReference>
<dbReference type="PANTHER" id="PTHR42840:SF3">
    <property type="entry name" value="BINDING ROSSMANN FOLD OXIDOREDUCTASE, PUTATIVE (AFU_ORTHOLOGUE AFUA_2G10240)-RELATED"/>
    <property type="match status" value="1"/>
</dbReference>
<proteinExistence type="inferred from homology"/>
<name>A0A2G4YWH2_9PROT</name>
<keyword evidence="2" id="KW-0560">Oxidoreductase</keyword>
<dbReference type="FunCoup" id="A0A2G4YWH2">
    <property type="interactions" value="111"/>
</dbReference>
<reference evidence="5 6" key="1">
    <citation type="submission" date="2017-10" db="EMBL/GenBank/DDBJ databases">
        <title>Frigbacter circumglobatus gen. nov. sp. nov., isolated from sediment cultured in situ.</title>
        <authorList>
            <person name="Zhao Z."/>
        </authorList>
    </citation>
    <scope>NUCLEOTIDE SEQUENCE [LARGE SCALE GENOMIC DNA]</scope>
    <source>
        <strain evidence="5 6">ZYL</strain>
    </source>
</reference>
<dbReference type="InterPro" id="IPR036291">
    <property type="entry name" value="NAD(P)-bd_dom_sf"/>
</dbReference>
<accession>A0A2G4YWH2</accession>
<feature type="domain" description="GFO/IDH/MocA-like oxidoreductase" evidence="4">
    <location>
        <begin position="127"/>
        <end position="247"/>
    </location>
</feature>
<dbReference type="InterPro" id="IPR055170">
    <property type="entry name" value="GFO_IDH_MocA-like_dom"/>
</dbReference>
<dbReference type="AlphaFoldDB" id="A0A2G4YWH2"/>
<dbReference type="Gene3D" id="3.40.50.720">
    <property type="entry name" value="NAD(P)-binding Rossmann-like Domain"/>
    <property type="match status" value="1"/>
</dbReference>
<dbReference type="RefSeq" id="WP_099471063.1">
    <property type="nucleotide sequence ID" value="NZ_CP041025.1"/>
</dbReference>
<comment type="caution">
    <text evidence="5">The sequence shown here is derived from an EMBL/GenBank/DDBJ whole genome shotgun (WGS) entry which is preliminary data.</text>
</comment>
<dbReference type="SUPFAM" id="SSF55347">
    <property type="entry name" value="Glyceraldehyde-3-phosphate dehydrogenase-like, C-terminal domain"/>
    <property type="match status" value="1"/>
</dbReference>
<keyword evidence="6" id="KW-1185">Reference proteome</keyword>
<feature type="domain" description="Gfo/Idh/MocA-like oxidoreductase N-terminal" evidence="3">
    <location>
        <begin position="4"/>
        <end position="118"/>
    </location>
</feature>
<sequence>MYSIAIIGAGRIGAVHARNAYLHPGLDLRYIVDFQPTSAEDLATEFGTQAGTLDQVLADPQLDAVLIASPTSTHAEYIIKCAEAGKHIFCEKPIDLDLATSEACLQAVMQHEAKFLLGFNRRYDPDFARLKQTIEDGQIGELEMLQITSHDPAPPPVSYINQSGGLFKDMTIHDFDMARWLLGEPVSEIYAAGSCLVDPAIGDAGDIDSAKITLKTASGKLCSISNSRRAVYGYDQRIEAFGSKGLVKADNILCSHVAVWGDQGATKDRVQDFFIERYDAAYRIELDHFVNLLAGNCLPQTTIEDGVEALRLAEAAARSMQEGRAVTP</sequence>
<evidence type="ECO:0000259" key="3">
    <source>
        <dbReference type="Pfam" id="PF01408"/>
    </source>
</evidence>
<dbReference type="OrthoDB" id="9792935at2"/>
<dbReference type="Gene3D" id="3.30.360.10">
    <property type="entry name" value="Dihydrodipicolinate Reductase, domain 2"/>
    <property type="match status" value="1"/>
</dbReference>
<evidence type="ECO:0000259" key="4">
    <source>
        <dbReference type="Pfam" id="PF22725"/>
    </source>
</evidence>
<dbReference type="Pfam" id="PF22725">
    <property type="entry name" value="GFO_IDH_MocA_C3"/>
    <property type="match status" value="1"/>
</dbReference>
<evidence type="ECO:0000313" key="5">
    <source>
        <dbReference type="EMBL" id="PHZ86688.1"/>
    </source>
</evidence>
<dbReference type="Proteomes" id="UP000229730">
    <property type="component" value="Unassembled WGS sequence"/>
</dbReference>
<dbReference type="GO" id="GO:0016491">
    <property type="term" value="F:oxidoreductase activity"/>
    <property type="evidence" value="ECO:0007669"/>
    <property type="project" value="UniProtKB-KW"/>
</dbReference>
<dbReference type="GO" id="GO:0000166">
    <property type="term" value="F:nucleotide binding"/>
    <property type="evidence" value="ECO:0007669"/>
    <property type="project" value="InterPro"/>
</dbReference>
<protein>
    <submittedName>
        <fullName evidence="5">Inositol 2-dehydrogenase</fullName>
    </submittedName>
</protein>